<dbReference type="Proteomes" id="UP001396334">
    <property type="component" value="Unassembled WGS sequence"/>
</dbReference>
<protein>
    <submittedName>
        <fullName evidence="2">Uncharacterized protein</fullName>
    </submittedName>
</protein>
<gene>
    <name evidence="2" type="ORF">V6N11_020738</name>
</gene>
<comment type="caution">
    <text evidence="2">The sequence shown here is derived from an EMBL/GenBank/DDBJ whole genome shotgun (WGS) entry which is preliminary data.</text>
</comment>
<keyword evidence="1" id="KW-1133">Transmembrane helix</keyword>
<accession>A0ABR2Q9B7</accession>
<reference evidence="2 3" key="1">
    <citation type="journal article" date="2024" name="G3 (Bethesda)">
        <title>Genome assembly of Hibiscus sabdariffa L. provides insights into metabolisms of medicinal natural products.</title>
        <authorList>
            <person name="Kim T."/>
        </authorList>
    </citation>
    <scope>NUCLEOTIDE SEQUENCE [LARGE SCALE GENOMIC DNA]</scope>
    <source>
        <strain evidence="2">TK-2024</strain>
        <tissue evidence="2">Old leaves</tissue>
    </source>
</reference>
<evidence type="ECO:0000313" key="3">
    <source>
        <dbReference type="Proteomes" id="UP001396334"/>
    </source>
</evidence>
<sequence>MENGDPRKTDKAEVPHGLSTHSFTYPFSPHPFRTILTYFWPLLLSISLIPLPPAPFRRVKSSLTMLPANANRPNSPSTLRSLSSSTSFDSLSFDAYSGGSLLALSVQCMLGFLRGKFGYGIIWSTLFLAG</sequence>
<organism evidence="2 3">
    <name type="scientific">Hibiscus sabdariffa</name>
    <name type="common">roselle</name>
    <dbReference type="NCBI Taxonomy" id="183260"/>
    <lineage>
        <taxon>Eukaryota</taxon>
        <taxon>Viridiplantae</taxon>
        <taxon>Streptophyta</taxon>
        <taxon>Embryophyta</taxon>
        <taxon>Tracheophyta</taxon>
        <taxon>Spermatophyta</taxon>
        <taxon>Magnoliopsida</taxon>
        <taxon>eudicotyledons</taxon>
        <taxon>Gunneridae</taxon>
        <taxon>Pentapetalae</taxon>
        <taxon>rosids</taxon>
        <taxon>malvids</taxon>
        <taxon>Malvales</taxon>
        <taxon>Malvaceae</taxon>
        <taxon>Malvoideae</taxon>
        <taxon>Hibiscus</taxon>
    </lineage>
</organism>
<name>A0ABR2Q9B7_9ROSI</name>
<keyword evidence="1" id="KW-0472">Membrane</keyword>
<evidence type="ECO:0000256" key="1">
    <source>
        <dbReference type="SAM" id="Phobius"/>
    </source>
</evidence>
<feature type="transmembrane region" description="Helical" evidence="1">
    <location>
        <begin position="35"/>
        <end position="56"/>
    </location>
</feature>
<proteinExistence type="predicted"/>
<keyword evidence="3" id="KW-1185">Reference proteome</keyword>
<keyword evidence="1" id="KW-0812">Transmembrane</keyword>
<evidence type="ECO:0000313" key="2">
    <source>
        <dbReference type="EMBL" id="KAK8997254.1"/>
    </source>
</evidence>
<dbReference type="EMBL" id="JBBPBN010000043">
    <property type="protein sequence ID" value="KAK8997254.1"/>
    <property type="molecule type" value="Genomic_DNA"/>
</dbReference>